<dbReference type="Proteomes" id="UP001589818">
    <property type="component" value="Unassembled WGS sequence"/>
</dbReference>
<organism evidence="6 7">
    <name type="scientific">Paenibacillus mendelii</name>
    <dbReference type="NCBI Taxonomy" id="206163"/>
    <lineage>
        <taxon>Bacteria</taxon>
        <taxon>Bacillati</taxon>
        <taxon>Bacillota</taxon>
        <taxon>Bacilli</taxon>
        <taxon>Bacillales</taxon>
        <taxon>Paenibacillaceae</taxon>
        <taxon>Paenibacillus</taxon>
    </lineage>
</organism>
<dbReference type="InterPro" id="IPR014078">
    <property type="entry name" value="Nudix_YtkD"/>
</dbReference>
<dbReference type="PROSITE" id="PS51462">
    <property type="entry name" value="NUDIX"/>
    <property type="match status" value="1"/>
</dbReference>
<dbReference type="SUPFAM" id="SSF55729">
    <property type="entry name" value="Acyl-CoA N-acyltransferases (Nat)"/>
    <property type="match status" value="1"/>
</dbReference>
<keyword evidence="2 3" id="KW-0378">Hydrolase</keyword>
<dbReference type="InterPro" id="IPR020476">
    <property type="entry name" value="Nudix_hydrolase"/>
</dbReference>
<dbReference type="InterPro" id="IPR000182">
    <property type="entry name" value="GNAT_dom"/>
</dbReference>
<keyword evidence="6" id="KW-0808">Transferase</keyword>
<dbReference type="PRINTS" id="PR00502">
    <property type="entry name" value="NUDIXFAMILY"/>
</dbReference>
<evidence type="ECO:0000256" key="2">
    <source>
        <dbReference type="ARBA" id="ARBA00022801"/>
    </source>
</evidence>
<dbReference type="PANTHER" id="PTHR43736">
    <property type="entry name" value="ADP-RIBOSE PYROPHOSPHATASE"/>
    <property type="match status" value="1"/>
</dbReference>
<dbReference type="InterPro" id="IPR020084">
    <property type="entry name" value="NUDIX_hydrolase_CS"/>
</dbReference>
<evidence type="ECO:0000256" key="3">
    <source>
        <dbReference type="RuleBase" id="RU003476"/>
    </source>
</evidence>
<dbReference type="Pfam" id="PF00293">
    <property type="entry name" value="NUDIX"/>
    <property type="match status" value="1"/>
</dbReference>
<evidence type="ECO:0000259" key="4">
    <source>
        <dbReference type="PROSITE" id="PS51186"/>
    </source>
</evidence>
<dbReference type="InterPro" id="IPR015797">
    <property type="entry name" value="NUDIX_hydrolase-like_dom_sf"/>
</dbReference>
<name>A0ABV6JMJ0_9BACL</name>
<evidence type="ECO:0000256" key="1">
    <source>
        <dbReference type="ARBA" id="ARBA00005582"/>
    </source>
</evidence>
<dbReference type="CDD" id="cd04301">
    <property type="entry name" value="NAT_SF"/>
    <property type="match status" value="1"/>
</dbReference>
<feature type="domain" description="Nudix hydrolase" evidence="5">
    <location>
        <begin position="166"/>
        <end position="299"/>
    </location>
</feature>
<comment type="similarity">
    <text evidence="1 3">Belongs to the Nudix hydrolase family.</text>
</comment>
<dbReference type="GO" id="GO:0016746">
    <property type="term" value="F:acyltransferase activity"/>
    <property type="evidence" value="ECO:0007669"/>
    <property type="project" value="UniProtKB-KW"/>
</dbReference>
<dbReference type="Gene3D" id="3.40.630.30">
    <property type="match status" value="1"/>
</dbReference>
<feature type="domain" description="N-acetyltransferase" evidence="4">
    <location>
        <begin position="9"/>
        <end position="165"/>
    </location>
</feature>
<accession>A0ABV6JMJ0</accession>
<dbReference type="SUPFAM" id="SSF55811">
    <property type="entry name" value="Nudix"/>
    <property type="match status" value="1"/>
</dbReference>
<dbReference type="PANTHER" id="PTHR43736:SF1">
    <property type="entry name" value="DIHYDRONEOPTERIN TRIPHOSPHATE DIPHOSPHATASE"/>
    <property type="match status" value="1"/>
</dbReference>
<dbReference type="PROSITE" id="PS00893">
    <property type="entry name" value="NUDIX_BOX"/>
    <property type="match status" value="1"/>
</dbReference>
<comment type="caution">
    <text evidence="6">The sequence shown here is derived from an EMBL/GenBank/DDBJ whole genome shotgun (WGS) entry which is preliminary data.</text>
</comment>
<dbReference type="PROSITE" id="PS51186">
    <property type="entry name" value="GNAT"/>
    <property type="match status" value="1"/>
</dbReference>
<evidence type="ECO:0000313" key="6">
    <source>
        <dbReference type="EMBL" id="MFC0396025.1"/>
    </source>
</evidence>
<keyword evidence="6" id="KW-0012">Acyltransferase</keyword>
<protein>
    <submittedName>
        <fullName evidence="6">GNAT family N-acetyltransferase</fullName>
        <ecNumber evidence="6">2.3.1.-</ecNumber>
    </submittedName>
</protein>
<reference evidence="6 7" key="1">
    <citation type="submission" date="2024-09" db="EMBL/GenBank/DDBJ databases">
        <authorList>
            <person name="Sun Q."/>
            <person name="Mori K."/>
        </authorList>
    </citation>
    <scope>NUCLEOTIDE SEQUENCE [LARGE SCALE GENOMIC DNA]</scope>
    <source>
        <strain evidence="6 7">CCM 4839</strain>
    </source>
</reference>
<proteinExistence type="inferred from homology"/>
<keyword evidence="7" id="KW-1185">Reference proteome</keyword>
<evidence type="ECO:0000259" key="5">
    <source>
        <dbReference type="PROSITE" id="PS51462"/>
    </source>
</evidence>
<dbReference type="Pfam" id="PF00583">
    <property type="entry name" value="Acetyltransf_1"/>
    <property type="match status" value="1"/>
</dbReference>
<dbReference type="RefSeq" id="WP_204817306.1">
    <property type="nucleotide sequence ID" value="NZ_JANHOF010000002.1"/>
</dbReference>
<dbReference type="Gene3D" id="3.90.79.10">
    <property type="entry name" value="Nucleoside Triphosphate Pyrophosphohydrolase"/>
    <property type="match status" value="1"/>
</dbReference>
<dbReference type="InterPro" id="IPR016181">
    <property type="entry name" value="Acyl_CoA_acyltransferase"/>
</dbReference>
<dbReference type="EC" id="2.3.1.-" evidence="6"/>
<evidence type="ECO:0000313" key="7">
    <source>
        <dbReference type="Proteomes" id="UP001589818"/>
    </source>
</evidence>
<gene>
    <name evidence="6" type="ORF">ACFFJ8_32215</name>
</gene>
<sequence>MHSEQLKSIRIEPFVEAYVPQMHQLQQIWAFENITYGVVTDDIADLTAAITPYCYIALNGDTVIGYLTASVVEANEMNIFPRGGSFIRVDDVYILREFRSLGIGRQLLARCEQQAVQDGMNHFMVSSATKDAETVRKFYMNNGYHIWTTHFFKRIGSVNIEYPVGELDNIRYVAVYTKHNGQWVLCFHKKRQTWECPGGHVEMGEDALTAAKRELREETGASLYTLTPLWDYSHYGETHSNNGRVFFADVEAFGDLPSHEMDRIGFFDDLPGNVTYDRSAMLNNLARVEKYMQAHGNLSRPLQG</sequence>
<dbReference type="CDD" id="cd04665">
    <property type="entry name" value="NUDIX_RppH"/>
    <property type="match status" value="1"/>
</dbReference>
<dbReference type="EMBL" id="JBHLVF010000047">
    <property type="protein sequence ID" value="MFC0396025.1"/>
    <property type="molecule type" value="Genomic_DNA"/>
</dbReference>
<dbReference type="InterPro" id="IPR000086">
    <property type="entry name" value="NUDIX_hydrolase_dom"/>
</dbReference>